<evidence type="ECO:0000256" key="2">
    <source>
        <dbReference type="ARBA" id="ARBA00022448"/>
    </source>
</evidence>
<dbReference type="InterPro" id="IPR000531">
    <property type="entry name" value="Beta-barrel_TonB"/>
</dbReference>
<comment type="similarity">
    <text evidence="9">Belongs to the TonB-dependent receptor family.</text>
</comment>
<dbReference type="NCBIfam" id="TIGR01783">
    <property type="entry name" value="TonB-siderophor"/>
    <property type="match status" value="1"/>
</dbReference>
<dbReference type="GO" id="GO:0038023">
    <property type="term" value="F:signaling receptor activity"/>
    <property type="evidence" value="ECO:0007669"/>
    <property type="project" value="InterPro"/>
</dbReference>
<keyword evidence="5" id="KW-0406">Ion transport</keyword>
<evidence type="ECO:0000256" key="4">
    <source>
        <dbReference type="ARBA" id="ARBA00022692"/>
    </source>
</evidence>
<evidence type="ECO:0000256" key="10">
    <source>
        <dbReference type="PROSITE-ProRule" id="PRU10144"/>
    </source>
</evidence>
<evidence type="ECO:0000256" key="3">
    <source>
        <dbReference type="ARBA" id="ARBA00022452"/>
    </source>
</evidence>
<evidence type="ECO:0000256" key="9">
    <source>
        <dbReference type="PROSITE-ProRule" id="PRU01360"/>
    </source>
</evidence>
<evidence type="ECO:0000259" key="11">
    <source>
        <dbReference type="Pfam" id="PF00593"/>
    </source>
</evidence>
<dbReference type="InterPro" id="IPR010917">
    <property type="entry name" value="TonB_rcpt_CS"/>
</dbReference>
<evidence type="ECO:0000256" key="8">
    <source>
        <dbReference type="ARBA" id="ARBA00023237"/>
    </source>
</evidence>
<feature type="short sequence motif" description="TonB C-terminal box" evidence="10">
    <location>
        <begin position="412"/>
        <end position="429"/>
    </location>
</feature>
<comment type="subcellular location">
    <subcellularLocation>
        <location evidence="1 9">Cell outer membrane</location>
        <topology evidence="1 9">Multi-pass membrane protein</topology>
    </subcellularLocation>
</comment>
<dbReference type="Gene3D" id="2.40.170.20">
    <property type="entry name" value="TonB-dependent receptor, beta-barrel domain"/>
    <property type="match status" value="1"/>
</dbReference>
<evidence type="ECO:0000256" key="7">
    <source>
        <dbReference type="ARBA" id="ARBA00023136"/>
    </source>
</evidence>
<reference evidence="12 13" key="1">
    <citation type="submission" date="2018-06" db="EMBL/GenBank/DDBJ databases">
        <authorList>
            <consortium name="Pathogen Informatics"/>
            <person name="Doyle S."/>
        </authorList>
    </citation>
    <scope>NUCLEOTIDE SEQUENCE [LARGE SCALE GENOMIC DNA]</scope>
    <source>
        <strain evidence="12 13">NCTC9128</strain>
    </source>
</reference>
<gene>
    <name evidence="12" type="primary">fcuA_3</name>
    <name evidence="12" type="ORF">NCTC9128_01078</name>
</gene>
<accession>A0A2X3C868</accession>
<keyword evidence="8 9" id="KW-0998">Cell outer membrane</keyword>
<evidence type="ECO:0000313" key="13">
    <source>
        <dbReference type="Proteomes" id="UP000251088"/>
    </source>
</evidence>
<dbReference type="GO" id="GO:0015891">
    <property type="term" value="P:siderophore transport"/>
    <property type="evidence" value="ECO:0007669"/>
    <property type="project" value="InterPro"/>
</dbReference>
<dbReference type="EMBL" id="UAWN01000004">
    <property type="protein sequence ID" value="SQC09121.1"/>
    <property type="molecule type" value="Genomic_DNA"/>
</dbReference>
<dbReference type="PANTHER" id="PTHR32552">
    <property type="entry name" value="FERRICHROME IRON RECEPTOR-RELATED"/>
    <property type="match status" value="1"/>
</dbReference>
<keyword evidence="12" id="KW-0675">Receptor</keyword>
<evidence type="ECO:0000256" key="1">
    <source>
        <dbReference type="ARBA" id="ARBA00004571"/>
    </source>
</evidence>
<dbReference type="SUPFAM" id="SSF56935">
    <property type="entry name" value="Porins"/>
    <property type="match status" value="1"/>
</dbReference>
<feature type="domain" description="TonB-dependent receptor-like beta-barrel" evidence="11">
    <location>
        <begin position="4"/>
        <end position="397"/>
    </location>
</feature>
<dbReference type="GO" id="GO:0015344">
    <property type="term" value="F:siderophore uptake transmembrane transporter activity"/>
    <property type="evidence" value="ECO:0007669"/>
    <property type="project" value="TreeGrafter"/>
</dbReference>
<name>A0A2X3C868_KLEPN</name>
<dbReference type="InterPro" id="IPR010105">
    <property type="entry name" value="TonB_sidphr_rcpt"/>
</dbReference>
<keyword evidence="7 9" id="KW-0472">Membrane</keyword>
<dbReference type="AlphaFoldDB" id="A0A2X3C868"/>
<evidence type="ECO:0000313" key="12">
    <source>
        <dbReference type="EMBL" id="SQC09121.1"/>
    </source>
</evidence>
<sequence length="429" mass="46870">MGYSDIESEFGMAKAEYDLTDSWTVYSALGGQHSHEIGTYSAPKLLNKNGDATVGRLDTNRIIDAISGMGGVRGDFNTGAISHKVNLGYAAQVHTDATAWRMSARNPTTNIYDNHDVAMPDNAYFGGNYHDPLVTSRSRTQGWLLSDTLGFFNDKVLFTAAARHQKVVVRNYSNATGLEDTSSRYTQSRWMPTFGLVYKPWEQLSLYANHTEALQPGSVAPTTAANAGQSTGIAHSKQDEVGVKIDYGTIGGSLALFEIKKPNAISDTAGNYGLDGEQRNRGVEMNVFGEPMLGLRLNASTVWLDAKQTKTAEGATDGKDAIGVANFYAVLGAEYDIKPVEGLTATARVNHSGSQYADAANTKKLDSYTTLDLGLRYRMRLNADQNEMIWRVGVTNVTNEKYWSGIDDTGTYLFEGDPRTVRVSMSYDF</sequence>
<dbReference type="PROSITE" id="PS01156">
    <property type="entry name" value="TONB_DEPENDENT_REC_2"/>
    <property type="match status" value="1"/>
</dbReference>
<organism evidence="12 13">
    <name type="scientific">Klebsiella pneumoniae</name>
    <dbReference type="NCBI Taxonomy" id="573"/>
    <lineage>
        <taxon>Bacteria</taxon>
        <taxon>Pseudomonadati</taxon>
        <taxon>Pseudomonadota</taxon>
        <taxon>Gammaproteobacteria</taxon>
        <taxon>Enterobacterales</taxon>
        <taxon>Enterobacteriaceae</taxon>
        <taxon>Klebsiella/Raoultella group</taxon>
        <taxon>Klebsiella</taxon>
        <taxon>Klebsiella pneumoniae complex</taxon>
    </lineage>
</organism>
<dbReference type="InterPro" id="IPR039426">
    <property type="entry name" value="TonB-dep_rcpt-like"/>
</dbReference>
<dbReference type="PROSITE" id="PS52016">
    <property type="entry name" value="TONB_DEPENDENT_REC_3"/>
    <property type="match status" value="1"/>
</dbReference>
<dbReference type="Proteomes" id="UP000251088">
    <property type="component" value="Unassembled WGS sequence"/>
</dbReference>
<keyword evidence="4 9" id="KW-0812">Transmembrane</keyword>
<keyword evidence="6" id="KW-0798">TonB box</keyword>
<dbReference type="InterPro" id="IPR036942">
    <property type="entry name" value="Beta-barrel_TonB_sf"/>
</dbReference>
<evidence type="ECO:0000256" key="5">
    <source>
        <dbReference type="ARBA" id="ARBA00023065"/>
    </source>
</evidence>
<evidence type="ECO:0000256" key="6">
    <source>
        <dbReference type="ARBA" id="ARBA00023077"/>
    </source>
</evidence>
<proteinExistence type="inferred from homology"/>
<dbReference type="Pfam" id="PF00593">
    <property type="entry name" value="TonB_dep_Rec_b-barrel"/>
    <property type="match status" value="1"/>
</dbReference>
<dbReference type="PANTHER" id="PTHR32552:SF82">
    <property type="entry name" value="FCUA PROTEIN"/>
    <property type="match status" value="1"/>
</dbReference>
<keyword evidence="3 9" id="KW-1134">Transmembrane beta strand</keyword>
<protein>
    <submittedName>
        <fullName evidence="12">Putative TonB-dependent receptor</fullName>
    </submittedName>
</protein>
<dbReference type="GO" id="GO:0009279">
    <property type="term" value="C:cell outer membrane"/>
    <property type="evidence" value="ECO:0007669"/>
    <property type="project" value="UniProtKB-SubCell"/>
</dbReference>
<keyword evidence="2 9" id="KW-0813">Transport</keyword>